<feature type="transmembrane region" description="Helical" evidence="1">
    <location>
        <begin position="53"/>
        <end position="75"/>
    </location>
</feature>
<accession>A0A1A9UE29</accession>
<protein>
    <submittedName>
        <fullName evidence="2">Uncharacterized protein</fullName>
    </submittedName>
</protein>
<name>A0A1A9UE29_GLOAU</name>
<evidence type="ECO:0000256" key="1">
    <source>
        <dbReference type="SAM" id="Phobius"/>
    </source>
</evidence>
<reference evidence="2" key="1">
    <citation type="submission" date="2020-05" db="UniProtKB">
        <authorList>
            <consortium name="EnsemblMetazoa"/>
        </authorList>
    </citation>
    <scope>IDENTIFICATION</scope>
    <source>
        <strain evidence="2">TTRI</strain>
    </source>
</reference>
<evidence type="ECO:0000313" key="3">
    <source>
        <dbReference type="Proteomes" id="UP000078200"/>
    </source>
</evidence>
<sequence>MYNEKLKCLPREFAREVIFYRLYQLDCFRLTNANNQVSKQLTQPRLLSHRAKYTTIFGSLLEITLVFQVFCYFHSFLKVLRLLYCTEKLTKKARFWLFPFYTVLGHKNIYVEYKSTQDSDLIATLLRSSKTKAEKCSFIPDMVFHFKQIYATQKQKGLKADIRLFDIYIYTRKNINKILCLKVPIGHLSSAQAYQFSVFVCVLVLFILGKDCKARSQQSSI</sequence>
<dbReference type="Proteomes" id="UP000078200">
    <property type="component" value="Unassembled WGS sequence"/>
</dbReference>
<dbReference type="AlphaFoldDB" id="A0A1A9UE29"/>
<keyword evidence="1" id="KW-0472">Membrane</keyword>
<keyword evidence="1" id="KW-0812">Transmembrane</keyword>
<keyword evidence="3" id="KW-1185">Reference proteome</keyword>
<feature type="transmembrane region" description="Helical" evidence="1">
    <location>
        <begin position="191"/>
        <end position="209"/>
    </location>
</feature>
<organism evidence="2 3">
    <name type="scientific">Glossina austeni</name>
    <name type="common">Savannah tsetse fly</name>
    <dbReference type="NCBI Taxonomy" id="7395"/>
    <lineage>
        <taxon>Eukaryota</taxon>
        <taxon>Metazoa</taxon>
        <taxon>Ecdysozoa</taxon>
        <taxon>Arthropoda</taxon>
        <taxon>Hexapoda</taxon>
        <taxon>Insecta</taxon>
        <taxon>Pterygota</taxon>
        <taxon>Neoptera</taxon>
        <taxon>Endopterygota</taxon>
        <taxon>Diptera</taxon>
        <taxon>Brachycera</taxon>
        <taxon>Muscomorpha</taxon>
        <taxon>Hippoboscoidea</taxon>
        <taxon>Glossinidae</taxon>
        <taxon>Glossina</taxon>
    </lineage>
</organism>
<proteinExistence type="predicted"/>
<evidence type="ECO:0000313" key="2">
    <source>
        <dbReference type="EnsemblMetazoa" id="GAUT001682-PA"/>
    </source>
</evidence>
<keyword evidence="1" id="KW-1133">Transmembrane helix</keyword>
<dbReference type="VEuPathDB" id="VectorBase:GAUT001682"/>
<dbReference type="EnsemblMetazoa" id="GAUT001682-RA">
    <property type="protein sequence ID" value="GAUT001682-PA"/>
    <property type="gene ID" value="GAUT001682"/>
</dbReference>